<organism evidence="8 9">
    <name type="scientific">Ureaplasma ceti</name>
    <dbReference type="NCBI Taxonomy" id="3119530"/>
    <lineage>
        <taxon>Bacteria</taxon>
        <taxon>Bacillati</taxon>
        <taxon>Mycoplasmatota</taxon>
        <taxon>Mycoplasmoidales</taxon>
        <taxon>Mycoplasmoidaceae</taxon>
        <taxon>Ureaplasma</taxon>
    </lineage>
</organism>
<dbReference type="EC" id="3.1.-.-" evidence="5"/>
<keyword evidence="2 5" id="KW-0255">Endonuclease</keyword>
<dbReference type="InterPro" id="IPR017705">
    <property type="entry name" value="Ribonuclease_Y"/>
</dbReference>
<comment type="caution">
    <text evidence="8">The sequence shown here is derived from an EMBL/GenBank/DDBJ whole genome shotgun (WGS) entry which is preliminary data.</text>
</comment>
<dbReference type="InterPro" id="IPR003607">
    <property type="entry name" value="HD/PDEase_dom"/>
</dbReference>
<dbReference type="HAMAP" id="MF_00335">
    <property type="entry name" value="RNase_Y"/>
    <property type="match status" value="1"/>
</dbReference>
<dbReference type="SMART" id="SM00471">
    <property type="entry name" value="HDc"/>
    <property type="match status" value="1"/>
</dbReference>
<comment type="similarity">
    <text evidence="5">Belongs to the RNase Y family.</text>
</comment>
<dbReference type="Gene3D" id="1.10.3210.10">
    <property type="entry name" value="Hypothetical protein af1432"/>
    <property type="match status" value="1"/>
</dbReference>
<dbReference type="InterPro" id="IPR006675">
    <property type="entry name" value="HDIG_dom"/>
</dbReference>
<dbReference type="InterPro" id="IPR051094">
    <property type="entry name" value="Diverse_Catalytic_Enzymes"/>
</dbReference>
<keyword evidence="4 5" id="KW-0694">RNA-binding</keyword>
<proteinExistence type="inferred from homology"/>
<evidence type="ECO:0000313" key="9">
    <source>
        <dbReference type="Proteomes" id="UP001449582"/>
    </source>
</evidence>
<dbReference type="PROSITE" id="PS51831">
    <property type="entry name" value="HD"/>
    <property type="match status" value="1"/>
</dbReference>
<feature type="domain" description="HD" evidence="7">
    <location>
        <begin position="232"/>
        <end position="325"/>
    </location>
</feature>
<keyword evidence="1 5" id="KW-0540">Nuclease</keyword>
<comment type="function">
    <text evidence="5">Endoribonuclease that initiates mRNA decay.</text>
</comment>
<evidence type="ECO:0000256" key="1">
    <source>
        <dbReference type="ARBA" id="ARBA00022722"/>
    </source>
</evidence>
<dbReference type="NCBIfam" id="TIGR00277">
    <property type="entry name" value="HDIG"/>
    <property type="match status" value="1"/>
</dbReference>
<evidence type="ECO:0000256" key="5">
    <source>
        <dbReference type="HAMAP-Rule" id="MF_00335"/>
    </source>
</evidence>
<name>A0ABP9U6I1_9BACT</name>
<dbReference type="InterPro" id="IPR006674">
    <property type="entry name" value="HD_domain"/>
</dbReference>
<evidence type="ECO:0000256" key="6">
    <source>
        <dbReference type="SAM" id="Coils"/>
    </source>
</evidence>
<dbReference type="EMBL" id="BAABQM010000002">
    <property type="protein sequence ID" value="GAA5414645.1"/>
    <property type="molecule type" value="Genomic_DNA"/>
</dbReference>
<evidence type="ECO:0000256" key="4">
    <source>
        <dbReference type="ARBA" id="ARBA00022884"/>
    </source>
</evidence>
<dbReference type="PANTHER" id="PTHR35795">
    <property type="entry name" value="SLR1885 PROTEIN"/>
    <property type="match status" value="1"/>
</dbReference>
<protein>
    <recommendedName>
        <fullName evidence="5">Ribonuclease Y</fullName>
        <shortName evidence="5">RNase Y</shortName>
        <ecNumber evidence="5">3.1.-.-</ecNumber>
    </recommendedName>
</protein>
<keyword evidence="3 5" id="KW-0378">Hydrolase</keyword>
<accession>A0ABP9U6I1</accession>
<evidence type="ECO:0000256" key="3">
    <source>
        <dbReference type="ARBA" id="ARBA00022801"/>
    </source>
</evidence>
<evidence type="ECO:0000313" key="8">
    <source>
        <dbReference type="EMBL" id="GAA5414645.1"/>
    </source>
</evidence>
<dbReference type="CDD" id="cd00077">
    <property type="entry name" value="HDc"/>
    <property type="match status" value="1"/>
</dbReference>
<keyword evidence="9" id="KW-1185">Reference proteome</keyword>
<dbReference type="SUPFAM" id="SSF109604">
    <property type="entry name" value="HD-domain/PDEase-like"/>
    <property type="match status" value="1"/>
</dbReference>
<dbReference type="RefSeq" id="WP_353289806.1">
    <property type="nucleotide sequence ID" value="NZ_BAABQM010000002.1"/>
</dbReference>
<dbReference type="SUPFAM" id="SSF54791">
    <property type="entry name" value="Eukaryotic type KH-domain (KH-domain type I)"/>
    <property type="match status" value="1"/>
</dbReference>
<evidence type="ECO:0000259" key="7">
    <source>
        <dbReference type="PROSITE" id="PS51831"/>
    </source>
</evidence>
<dbReference type="PANTHER" id="PTHR35795:SF1">
    <property type="entry name" value="BIS(5'-NUCLEOSYL)-TETRAPHOSPHATASE, SYMMETRICAL"/>
    <property type="match status" value="1"/>
</dbReference>
<gene>
    <name evidence="5" type="primary">rny</name>
    <name evidence="8" type="ORF">UREOM_3560</name>
</gene>
<dbReference type="Pfam" id="PF01966">
    <property type="entry name" value="HD"/>
    <property type="match status" value="1"/>
</dbReference>
<dbReference type="Proteomes" id="UP001449582">
    <property type="component" value="Unassembled WGS sequence"/>
</dbReference>
<sequence length="420" mass="48250">MFFKKWFQRKPKPSQNNSQTDLEIEIQKYQKLNEELQSKILQLNSMNSQELKRAYLDSYLNTAEKEFVNQFNLKKAELEANAQEYAQNLILNSMSRISLNSYREDLIFKVVCKNPETKSRLIGLNGRNKKAFEKTTGMELIINEDEVITISSPNLFKREIAKLLLLRLLETKNIEPNKIENYYEEETAKFLNSLSSLGEQVLKQDLNVFGLNEKIYPYIGRLKYRSSFGQNVLEHSIEVGLICEQMADALGLDKTTAKLCGFFHDIGKATDYEAGIDHVEEGLRIAKECNLSSTIMHSIEAHHDKVIVQDQYAALTKIADKLSASKPGSRNNSKDDFFKRVELYEKIVNEFPEVKTCWVLKSGFLIKIIVNPRAVKDEELGLLAHRIKTAFESHPETKSYSVTLELIKENVFKTKTAPTE</sequence>
<reference evidence="8" key="1">
    <citation type="submission" date="2024-02" db="EMBL/GenBank/DDBJ databases">
        <title>Draft genome sequence of new strains in genus Ureaplasma.</title>
        <authorList>
            <person name="Nakajima Y."/>
            <person name="Segawa T."/>
        </authorList>
    </citation>
    <scope>NUCLEOTIDE SEQUENCE [LARGE SCALE GENOMIC DNA]</scope>
    <source>
        <strain evidence="8">OM1</strain>
    </source>
</reference>
<evidence type="ECO:0000256" key="2">
    <source>
        <dbReference type="ARBA" id="ARBA00022759"/>
    </source>
</evidence>
<dbReference type="InterPro" id="IPR036612">
    <property type="entry name" value="KH_dom_type_1_sf"/>
</dbReference>
<keyword evidence="6" id="KW-0175">Coiled coil</keyword>
<feature type="coiled-coil region" evidence="6">
    <location>
        <begin position="19"/>
        <end position="88"/>
    </location>
</feature>